<proteinExistence type="predicted"/>
<keyword evidence="2" id="KW-1185">Reference proteome</keyword>
<organism evidence="1 2">
    <name type="scientific">Martelella lutilitoris</name>
    <dbReference type="NCBI Taxonomy" id="2583532"/>
    <lineage>
        <taxon>Bacteria</taxon>
        <taxon>Pseudomonadati</taxon>
        <taxon>Pseudomonadota</taxon>
        <taxon>Alphaproteobacteria</taxon>
        <taxon>Hyphomicrobiales</taxon>
        <taxon>Aurantimonadaceae</taxon>
        <taxon>Martelella</taxon>
    </lineage>
</organism>
<dbReference type="OrthoDB" id="9810929at2"/>
<sequence length="115" mass="12883">MADMMMMGAWHRQQESMWRKGRLEDLLDAISQSGNAANVVYASEYEAARAVSLSVIALFFNVWNRVEIEARATGQDFGPGYPPASARYANFRQACHAHPHSPPLMFDKPDGRRGP</sequence>
<evidence type="ECO:0000313" key="2">
    <source>
        <dbReference type="Proteomes" id="UP000307874"/>
    </source>
</evidence>
<evidence type="ECO:0000313" key="1">
    <source>
        <dbReference type="EMBL" id="TNB47381.1"/>
    </source>
</evidence>
<dbReference type="EMBL" id="VCLB01000007">
    <property type="protein sequence ID" value="TNB47381.1"/>
    <property type="molecule type" value="Genomic_DNA"/>
</dbReference>
<name>A0A5C4JQ90_9HYPH</name>
<reference evidence="1 2" key="2">
    <citation type="submission" date="2019-06" db="EMBL/GenBank/DDBJ databases">
        <title>Martelella lutilitoris sp. nov., isolated from a tidal mudflat.</title>
        <authorList>
            <person name="Kim Y.-J."/>
        </authorList>
    </citation>
    <scope>NUCLEOTIDE SEQUENCE [LARGE SCALE GENOMIC DNA]</scope>
    <source>
        <strain evidence="1 2">GH2-6</strain>
    </source>
</reference>
<accession>A0A5C4JQ90</accession>
<protein>
    <submittedName>
        <fullName evidence="1">Uncharacterized protein</fullName>
    </submittedName>
</protein>
<dbReference type="AlphaFoldDB" id="A0A5C4JQ90"/>
<dbReference type="RefSeq" id="WP_138749208.1">
    <property type="nucleotide sequence ID" value="NZ_VCLB01000007.1"/>
</dbReference>
<dbReference type="Proteomes" id="UP000307874">
    <property type="component" value="Unassembled WGS sequence"/>
</dbReference>
<reference evidence="1 2" key="1">
    <citation type="submission" date="2019-05" db="EMBL/GenBank/DDBJ databases">
        <authorList>
            <person name="Lee S.D."/>
        </authorList>
    </citation>
    <scope>NUCLEOTIDE SEQUENCE [LARGE SCALE GENOMIC DNA]</scope>
    <source>
        <strain evidence="1 2">GH2-6</strain>
    </source>
</reference>
<gene>
    <name evidence="1" type="ORF">FF124_14585</name>
</gene>
<comment type="caution">
    <text evidence="1">The sequence shown here is derived from an EMBL/GenBank/DDBJ whole genome shotgun (WGS) entry which is preliminary data.</text>
</comment>